<name>A0A9E4KFD1_9GAMM</name>
<sequence length="239" mass="26038">MSNHRLFIVAIFLLIFQSASVAEVGTGSGTVAEVMDVGSYTYLKLEGRNVWVATTRLPIAVGEKIAYKGGMEMRDFYSKTLDRFFDSIVFVESISRTGVGNMESLHRSVSGKHEVGVKSLSQSDPVKSPEPGEITPLPDGLTIENIVSNAVELDEKSVTFNAKVIKVNLNIMGKNWVTLQDGTGKKPNNKLIATSQDEISPGEQVTVKGVVRNNVDIGAGYKYKVLLEQAKFTVIKKAP</sequence>
<feature type="region of interest" description="Disordered" evidence="1">
    <location>
        <begin position="113"/>
        <end position="135"/>
    </location>
</feature>
<proteinExistence type="predicted"/>
<evidence type="ECO:0000256" key="1">
    <source>
        <dbReference type="SAM" id="MobiDB-lite"/>
    </source>
</evidence>
<protein>
    <submittedName>
        <fullName evidence="3">DNA-binding protein</fullName>
    </submittedName>
</protein>
<evidence type="ECO:0000313" key="4">
    <source>
        <dbReference type="Proteomes" id="UP000886667"/>
    </source>
</evidence>
<comment type="caution">
    <text evidence="3">The sequence shown here is derived from an EMBL/GenBank/DDBJ whole genome shotgun (WGS) entry which is preliminary data.</text>
</comment>
<organism evidence="3 4">
    <name type="scientific">Candidatus Thiodiazotropha taylori</name>
    <dbReference type="NCBI Taxonomy" id="2792791"/>
    <lineage>
        <taxon>Bacteria</taxon>
        <taxon>Pseudomonadati</taxon>
        <taxon>Pseudomonadota</taxon>
        <taxon>Gammaproteobacteria</taxon>
        <taxon>Chromatiales</taxon>
        <taxon>Sedimenticolaceae</taxon>
        <taxon>Candidatus Thiodiazotropha</taxon>
    </lineage>
</organism>
<keyword evidence="3" id="KW-0238">DNA-binding</keyword>
<dbReference type="Proteomes" id="UP000886667">
    <property type="component" value="Unassembled WGS sequence"/>
</dbReference>
<dbReference type="AlphaFoldDB" id="A0A9E4KFD1"/>
<accession>A0A9E4KFD1</accession>
<gene>
    <name evidence="3" type="ORF">JAZ07_12960</name>
</gene>
<dbReference type="EMBL" id="JAEPCM010000455">
    <property type="protein sequence ID" value="MCG7947247.1"/>
    <property type="molecule type" value="Genomic_DNA"/>
</dbReference>
<evidence type="ECO:0000313" key="3">
    <source>
        <dbReference type="EMBL" id="MCG7947247.1"/>
    </source>
</evidence>
<evidence type="ECO:0000256" key="2">
    <source>
        <dbReference type="SAM" id="SignalP"/>
    </source>
</evidence>
<reference evidence="3" key="1">
    <citation type="journal article" date="2021" name="Proc. Natl. Acad. Sci. U.S.A.">
        <title>Global biogeography of chemosynthetic symbionts reveals both localized and globally distributed symbiont groups. .</title>
        <authorList>
            <person name="Osvatic J.T."/>
            <person name="Wilkins L.G.E."/>
            <person name="Leibrecht L."/>
            <person name="Leray M."/>
            <person name="Zauner S."/>
            <person name="Polzin J."/>
            <person name="Camacho Y."/>
            <person name="Gros O."/>
            <person name="van Gils J.A."/>
            <person name="Eisen J.A."/>
            <person name="Petersen J.M."/>
            <person name="Yuen B."/>
        </authorList>
    </citation>
    <scope>NUCLEOTIDE SEQUENCE</scope>
    <source>
        <strain evidence="3">MAGclacostrist064TRANS</strain>
    </source>
</reference>
<feature type="chain" id="PRO_5039682124" evidence="2">
    <location>
        <begin position="22"/>
        <end position="239"/>
    </location>
</feature>
<keyword evidence="2" id="KW-0732">Signal</keyword>
<dbReference type="GO" id="GO:0003677">
    <property type="term" value="F:DNA binding"/>
    <property type="evidence" value="ECO:0007669"/>
    <property type="project" value="UniProtKB-KW"/>
</dbReference>
<feature type="signal peptide" evidence="2">
    <location>
        <begin position="1"/>
        <end position="21"/>
    </location>
</feature>